<sequence>MVGRMLMITPSPATVTKSPIHSIGIVGDKIEELVKMEFNEQEAKDALNRYGQDLEKASNFLLDQSSRS</sequence>
<comment type="caution">
    <text evidence="2">The sequence shown here is derived from an EMBL/GenBank/DDBJ whole genome shotgun (WGS) entry which is preliminary data.</text>
</comment>
<protein>
    <recommendedName>
        <fullName evidence="1">UBA domain-containing protein</fullName>
    </recommendedName>
</protein>
<dbReference type="AlphaFoldDB" id="A0A8H4BLL8"/>
<accession>A0A8H4BLL8</accession>
<organism evidence="2 3">
    <name type="scientific">Mucor circinelloides f. lusitanicus</name>
    <name type="common">Mucor racemosus var. lusitanicus</name>
    <dbReference type="NCBI Taxonomy" id="29924"/>
    <lineage>
        <taxon>Eukaryota</taxon>
        <taxon>Fungi</taxon>
        <taxon>Fungi incertae sedis</taxon>
        <taxon>Mucoromycota</taxon>
        <taxon>Mucoromycotina</taxon>
        <taxon>Mucoromycetes</taxon>
        <taxon>Mucorales</taxon>
        <taxon>Mucorineae</taxon>
        <taxon>Mucoraceae</taxon>
        <taxon>Mucor</taxon>
    </lineage>
</organism>
<evidence type="ECO:0000259" key="1">
    <source>
        <dbReference type="PROSITE" id="PS50030"/>
    </source>
</evidence>
<dbReference type="SMART" id="SM00165">
    <property type="entry name" value="UBA"/>
    <property type="match status" value="1"/>
</dbReference>
<name>A0A8H4BLL8_MUCCL</name>
<dbReference type="InterPro" id="IPR015940">
    <property type="entry name" value="UBA"/>
</dbReference>
<dbReference type="SUPFAM" id="SSF46934">
    <property type="entry name" value="UBA-like"/>
    <property type="match status" value="1"/>
</dbReference>
<evidence type="ECO:0000313" key="3">
    <source>
        <dbReference type="Proteomes" id="UP000469890"/>
    </source>
</evidence>
<dbReference type="PROSITE" id="PS50030">
    <property type="entry name" value="UBA"/>
    <property type="match status" value="1"/>
</dbReference>
<dbReference type="EMBL" id="JAAECE010000003">
    <property type="protein sequence ID" value="KAF1804270.1"/>
    <property type="molecule type" value="Genomic_DNA"/>
</dbReference>
<gene>
    <name evidence="2" type="ORF">FB192DRAFT_1446115</name>
</gene>
<reference evidence="2 3" key="1">
    <citation type="submission" date="2019-09" db="EMBL/GenBank/DDBJ databases">
        <authorList>
            <consortium name="DOE Joint Genome Institute"/>
            <person name="Mondo S.J."/>
            <person name="Navarro-Mendoza M.I."/>
            <person name="Perez-Arques C."/>
            <person name="Panchal S."/>
            <person name="Nicolas F.E."/>
            <person name="Ganguly P."/>
            <person name="Pangilinan J."/>
            <person name="Grigoriev I."/>
            <person name="Heitman J."/>
            <person name="Sanya K."/>
            <person name="Garre V."/>
        </authorList>
    </citation>
    <scope>NUCLEOTIDE SEQUENCE [LARGE SCALE GENOMIC DNA]</scope>
    <source>
        <strain evidence="2 3">MU402</strain>
    </source>
</reference>
<dbReference type="Gene3D" id="1.10.8.10">
    <property type="entry name" value="DNA helicase RuvA subunit, C-terminal domain"/>
    <property type="match status" value="1"/>
</dbReference>
<evidence type="ECO:0000313" key="2">
    <source>
        <dbReference type="EMBL" id="KAF1804270.1"/>
    </source>
</evidence>
<proteinExistence type="predicted"/>
<dbReference type="InterPro" id="IPR009060">
    <property type="entry name" value="UBA-like_sf"/>
</dbReference>
<feature type="domain" description="UBA" evidence="1">
    <location>
        <begin position="25"/>
        <end position="64"/>
    </location>
</feature>
<dbReference type="Proteomes" id="UP000469890">
    <property type="component" value="Unassembled WGS sequence"/>
</dbReference>